<keyword evidence="3" id="KW-0804">Transcription</keyword>
<protein>
    <submittedName>
        <fullName evidence="5">Helix-turn-helix domain-containing protein</fullName>
    </submittedName>
</protein>
<feature type="domain" description="HTH araC/xylS-type" evidence="4">
    <location>
        <begin position="217"/>
        <end position="315"/>
    </location>
</feature>
<dbReference type="InterPro" id="IPR009057">
    <property type="entry name" value="Homeodomain-like_sf"/>
</dbReference>
<dbReference type="AlphaFoldDB" id="A0A975PAR2"/>
<dbReference type="PROSITE" id="PS00041">
    <property type="entry name" value="HTH_ARAC_FAMILY_1"/>
    <property type="match status" value="2"/>
</dbReference>
<keyword evidence="1" id="KW-0805">Transcription regulation</keyword>
<name>A0A975PAR2_9RHOB</name>
<organism evidence="5 6">
    <name type="scientific">Gemmobacter fulvus</name>
    <dbReference type="NCBI Taxonomy" id="2840474"/>
    <lineage>
        <taxon>Bacteria</taxon>
        <taxon>Pseudomonadati</taxon>
        <taxon>Pseudomonadota</taxon>
        <taxon>Alphaproteobacteria</taxon>
        <taxon>Rhodobacterales</taxon>
        <taxon>Paracoccaceae</taxon>
        <taxon>Gemmobacter</taxon>
    </lineage>
</organism>
<dbReference type="PANTHER" id="PTHR43130">
    <property type="entry name" value="ARAC-FAMILY TRANSCRIPTIONAL REGULATOR"/>
    <property type="match status" value="1"/>
</dbReference>
<dbReference type="InterPro" id="IPR029062">
    <property type="entry name" value="Class_I_gatase-like"/>
</dbReference>
<evidence type="ECO:0000313" key="6">
    <source>
        <dbReference type="Proteomes" id="UP000679352"/>
    </source>
</evidence>
<evidence type="ECO:0000256" key="1">
    <source>
        <dbReference type="ARBA" id="ARBA00023015"/>
    </source>
</evidence>
<dbReference type="GO" id="GO:0003700">
    <property type="term" value="F:DNA-binding transcription factor activity"/>
    <property type="evidence" value="ECO:0007669"/>
    <property type="project" value="InterPro"/>
</dbReference>
<dbReference type="InterPro" id="IPR052158">
    <property type="entry name" value="INH-QAR"/>
</dbReference>
<geneLocation type="plasmid" evidence="5 6">
    <name>p1</name>
</geneLocation>
<dbReference type="PANTHER" id="PTHR43130:SF3">
    <property type="entry name" value="HTH-TYPE TRANSCRIPTIONAL REGULATOR RV1931C"/>
    <property type="match status" value="1"/>
</dbReference>
<keyword evidence="5" id="KW-0614">Plasmid</keyword>
<evidence type="ECO:0000256" key="2">
    <source>
        <dbReference type="ARBA" id="ARBA00023125"/>
    </source>
</evidence>
<sequence>MVAEIGILLYPGAQMSAVLGLTDLFLIADGIAEQPTSVVPRLCVRHLSLEHGVARGVFSSDPAPGEASRHDVLILPPSLLPPMDRESAAPFARWLRARHAEGAALASICAGAFLLGETGLLAGRALTTHWTHAQALRDRFPAAQVDTDRLIIDGGDILSAGGLMSWSDLGLKLVERFLGPVAMAATARMMLVDLPGREQRYYSAFVPRLTHGDTAILKAQHVLHASEGREARLCALAERAGLEERTFLRRFQKATGLTATDYAQRLRVAKAQELLQFGQHPIERIAWEVGYSDPGAFRKVFLRIVGLSPGEYRRRFHT</sequence>
<dbReference type="KEGG" id="gfu:KM031_18075"/>
<reference evidence="5" key="1">
    <citation type="submission" date="2021-06" db="EMBL/GenBank/DDBJ databases">
        <authorList>
            <person name="Lee C.-S."/>
            <person name="Jin L."/>
        </authorList>
    </citation>
    <scope>NUCLEOTIDE SEQUENCE</scope>
    <source>
        <strain evidence="5">Con5</strain>
        <plasmid evidence="5">p1</plasmid>
    </source>
</reference>
<evidence type="ECO:0000313" key="5">
    <source>
        <dbReference type="EMBL" id="QWK92203.1"/>
    </source>
</evidence>
<proteinExistence type="predicted"/>
<dbReference type="Proteomes" id="UP000679352">
    <property type="component" value="Plasmid p1"/>
</dbReference>
<dbReference type="GO" id="GO:0043565">
    <property type="term" value="F:sequence-specific DNA binding"/>
    <property type="evidence" value="ECO:0007669"/>
    <property type="project" value="InterPro"/>
</dbReference>
<dbReference type="InterPro" id="IPR002818">
    <property type="entry name" value="DJ-1/PfpI"/>
</dbReference>
<dbReference type="Gene3D" id="3.40.50.880">
    <property type="match status" value="1"/>
</dbReference>
<dbReference type="SUPFAM" id="SSF52317">
    <property type="entry name" value="Class I glutamine amidotransferase-like"/>
    <property type="match status" value="1"/>
</dbReference>
<keyword evidence="2" id="KW-0238">DNA-binding</keyword>
<dbReference type="Pfam" id="PF01965">
    <property type="entry name" value="DJ-1_PfpI"/>
    <property type="match status" value="1"/>
</dbReference>
<gene>
    <name evidence="5" type="ORF">KM031_18075</name>
</gene>
<dbReference type="PROSITE" id="PS01124">
    <property type="entry name" value="HTH_ARAC_FAMILY_2"/>
    <property type="match status" value="1"/>
</dbReference>
<evidence type="ECO:0000259" key="4">
    <source>
        <dbReference type="PROSITE" id="PS01124"/>
    </source>
</evidence>
<dbReference type="SUPFAM" id="SSF46689">
    <property type="entry name" value="Homeodomain-like"/>
    <property type="match status" value="2"/>
</dbReference>
<dbReference type="InterPro" id="IPR018060">
    <property type="entry name" value="HTH_AraC"/>
</dbReference>
<accession>A0A975PAR2</accession>
<evidence type="ECO:0000256" key="3">
    <source>
        <dbReference type="ARBA" id="ARBA00023163"/>
    </source>
</evidence>
<keyword evidence="6" id="KW-1185">Reference proteome</keyword>
<dbReference type="EMBL" id="CP076362">
    <property type="protein sequence ID" value="QWK92203.1"/>
    <property type="molecule type" value="Genomic_DNA"/>
</dbReference>
<dbReference type="Gene3D" id="1.10.10.60">
    <property type="entry name" value="Homeodomain-like"/>
    <property type="match status" value="2"/>
</dbReference>
<dbReference type="InterPro" id="IPR018062">
    <property type="entry name" value="HTH_AraC-typ_CS"/>
</dbReference>
<dbReference type="SMART" id="SM00342">
    <property type="entry name" value="HTH_ARAC"/>
    <property type="match status" value="1"/>
</dbReference>
<dbReference type="Pfam" id="PF12833">
    <property type="entry name" value="HTH_18"/>
    <property type="match status" value="1"/>
</dbReference>